<reference evidence="2" key="1">
    <citation type="submission" date="2021-02" db="EMBL/GenBank/DDBJ databases">
        <authorList>
            <person name="Nowell W R."/>
        </authorList>
    </citation>
    <scope>NUCLEOTIDE SEQUENCE</scope>
</reference>
<comment type="caution">
    <text evidence="2">The sequence shown here is derived from an EMBL/GenBank/DDBJ whole genome shotgun (WGS) entry which is preliminary data.</text>
</comment>
<organism evidence="2 3">
    <name type="scientific">Rotaria magnacalcarata</name>
    <dbReference type="NCBI Taxonomy" id="392030"/>
    <lineage>
        <taxon>Eukaryota</taxon>
        <taxon>Metazoa</taxon>
        <taxon>Spiralia</taxon>
        <taxon>Gnathifera</taxon>
        <taxon>Rotifera</taxon>
        <taxon>Eurotatoria</taxon>
        <taxon>Bdelloidea</taxon>
        <taxon>Philodinida</taxon>
        <taxon>Philodinidae</taxon>
        <taxon>Rotaria</taxon>
    </lineage>
</organism>
<protein>
    <submittedName>
        <fullName evidence="2">Uncharacterized protein</fullName>
    </submittedName>
</protein>
<dbReference type="EMBL" id="CAJNRF010017960">
    <property type="protein sequence ID" value="CAF2244110.1"/>
    <property type="molecule type" value="Genomic_DNA"/>
</dbReference>
<dbReference type="InterPro" id="IPR013783">
    <property type="entry name" value="Ig-like_fold"/>
</dbReference>
<name>A0A817A1Z7_9BILA</name>
<dbReference type="AlphaFoldDB" id="A0A817A1Z7"/>
<gene>
    <name evidence="2" type="ORF">WKI299_LOCUS36674</name>
</gene>
<proteinExistence type="predicted"/>
<feature type="signal peptide" evidence="1">
    <location>
        <begin position="1"/>
        <end position="25"/>
    </location>
</feature>
<dbReference type="Gene3D" id="2.60.40.10">
    <property type="entry name" value="Immunoglobulins"/>
    <property type="match status" value="1"/>
</dbReference>
<evidence type="ECO:0000313" key="3">
    <source>
        <dbReference type="Proteomes" id="UP000663856"/>
    </source>
</evidence>
<sequence>MCLFHSGFMLLQLIIILLAVKRNSCYHHNVNRLNSSPFSSSLFVPHHVCIQHIGIDTHSDVVTDVQTPNFSWQLPDEYDSDAHLISRIEQVAYHSVVTDFINNQLMWDSDRVHSSISTSTIYKGKSRKSNTHYTVTIKYYTAKYESKWYSTDVNTEFFAQTE</sequence>
<keyword evidence="1" id="KW-0732">Signal</keyword>
<dbReference type="Pfam" id="PF25788">
    <property type="entry name" value="Ig_Rha78A_N"/>
    <property type="match status" value="1"/>
</dbReference>
<dbReference type="Proteomes" id="UP000663856">
    <property type="component" value="Unassembled WGS sequence"/>
</dbReference>
<evidence type="ECO:0000313" key="2">
    <source>
        <dbReference type="EMBL" id="CAF2244110.1"/>
    </source>
</evidence>
<accession>A0A817A1Z7</accession>
<evidence type="ECO:0000256" key="1">
    <source>
        <dbReference type="SAM" id="SignalP"/>
    </source>
</evidence>
<feature type="chain" id="PRO_5032292742" evidence="1">
    <location>
        <begin position="26"/>
        <end position="162"/>
    </location>
</feature>